<dbReference type="Pfam" id="PF14559">
    <property type="entry name" value="TPR_19"/>
    <property type="match status" value="1"/>
</dbReference>
<evidence type="ECO:0000313" key="6">
    <source>
        <dbReference type="EMBL" id="GLP96850.1"/>
    </source>
</evidence>
<dbReference type="Proteomes" id="UP001161422">
    <property type="component" value="Unassembled WGS sequence"/>
</dbReference>
<keyword evidence="7" id="KW-1185">Reference proteome</keyword>
<feature type="repeat" description="TPR" evidence="3">
    <location>
        <begin position="229"/>
        <end position="262"/>
    </location>
</feature>
<protein>
    <recommendedName>
        <fullName evidence="8">Tetratricopeptide repeat protein</fullName>
    </recommendedName>
</protein>
<evidence type="ECO:0000256" key="1">
    <source>
        <dbReference type="ARBA" id="ARBA00022737"/>
    </source>
</evidence>
<feature type="region of interest" description="Disordered" evidence="4">
    <location>
        <begin position="283"/>
        <end position="346"/>
    </location>
</feature>
<keyword evidence="2 3" id="KW-0802">TPR repeat</keyword>
<dbReference type="PANTHER" id="PTHR46674">
    <property type="entry name" value="INACTIVE PEPTIDYL-PROLYL CIS-TRANS ISOMERASE FKBP6"/>
    <property type="match status" value="1"/>
</dbReference>
<evidence type="ECO:0000256" key="2">
    <source>
        <dbReference type="ARBA" id="ARBA00022803"/>
    </source>
</evidence>
<dbReference type="EMBL" id="BSNC01000005">
    <property type="protein sequence ID" value="GLP96850.1"/>
    <property type="molecule type" value="Genomic_DNA"/>
</dbReference>
<dbReference type="PROSITE" id="PS50005">
    <property type="entry name" value="TPR"/>
    <property type="match status" value="1"/>
</dbReference>
<evidence type="ECO:0000313" key="7">
    <source>
        <dbReference type="Proteomes" id="UP001161422"/>
    </source>
</evidence>
<dbReference type="SMART" id="SM00028">
    <property type="entry name" value="TPR"/>
    <property type="match status" value="3"/>
</dbReference>
<feature type="signal peptide" evidence="5">
    <location>
        <begin position="1"/>
        <end position="22"/>
    </location>
</feature>
<keyword evidence="1" id="KW-0677">Repeat</keyword>
<feature type="region of interest" description="Disordered" evidence="4">
    <location>
        <begin position="99"/>
        <end position="119"/>
    </location>
</feature>
<reference evidence="6" key="2">
    <citation type="submission" date="2023-01" db="EMBL/GenBank/DDBJ databases">
        <title>Draft genome sequence of Paraferrimonas sedimenticola strain NBRC 101628.</title>
        <authorList>
            <person name="Sun Q."/>
            <person name="Mori K."/>
        </authorList>
    </citation>
    <scope>NUCLEOTIDE SEQUENCE</scope>
    <source>
        <strain evidence="6">NBRC 101628</strain>
    </source>
</reference>
<dbReference type="InterPro" id="IPR019734">
    <property type="entry name" value="TPR_rpt"/>
</dbReference>
<name>A0AA37W104_9GAMM</name>
<evidence type="ECO:0000256" key="4">
    <source>
        <dbReference type="SAM" id="MobiDB-lite"/>
    </source>
</evidence>
<accession>A0AA37W104</accession>
<keyword evidence="5" id="KW-0732">Signal</keyword>
<evidence type="ECO:0000256" key="5">
    <source>
        <dbReference type="SAM" id="SignalP"/>
    </source>
</evidence>
<sequence length="346" mass="37141">MTPQFLFWGALVICLFCSRAYAVECDGSASEAAISACQQQLAAEPRNTDLRIKLADALILSEQYDSAVATLSQGITISPSNQDLKDKLAQAKSIQEEQRYIEQKRQQTEAASSQPDSEAKLRMHTLRCTSLTPARALTACNDGLAIAPNNLELIVGKADALFDLGQVTNALLGYRQAASIAPSDQSIQTKLALANSARQTVVDRCLAEDEQGALAACEQALIVGHPDEIQILVRQGELLQTSGETEQALAAYLQAQQRDPNDETINAAVASLTEPVETEAKITAAAPAQSPQPQPEEPQLSESPVDTVAATIEPQQQDEVVPQPVAQEQAPPRKFDNGPLRNGVTF</sequence>
<gene>
    <name evidence="6" type="ORF">GCM10007895_21560</name>
</gene>
<dbReference type="InterPro" id="IPR011990">
    <property type="entry name" value="TPR-like_helical_dom_sf"/>
</dbReference>
<dbReference type="Pfam" id="PF13181">
    <property type="entry name" value="TPR_8"/>
    <property type="match status" value="1"/>
</dbReference>
<proteinExistence type="predicted"/>
<dbReference type="Gene3D" id="1.25.40.10">
    <property type="entry name" value="Tetratricopeptide repeat domain"/>
    <property type="match status" value="3"/>
</dbReference>
<feature type="compositionally biased region" description="Low complexity" evidence="4">
    <location>
        <begin position="313"/>
        <end position="330"/>
    </location>
</feature>
<dbReference type="PANTHER" id="PTHR46674:SF1">
    <property type="entry name" value="INACTIVE PEPTIDYL-PROLYL CIS-TRANS ISOMERASE FKBP6"/>
    <property type="match status" value="1"/>
</dbReference>
<evidence type="ECO:0008006" key="8">
    <source>
        <dbReference type="Google" id="ProtNLM"/>
    </source>
</evidence>
<organism evidence="6 7">
    <name type="scientific">Paraferrimonas sedimenticola</name>
    <dbReference type="NCBI Taxonomy" id="375674"/>
    <lineage>
        <taxon>Bacteria</taxon>
        <taxon>Pseudomonadati</taxon>
        <taxon>Pseudomonadota</taxon>
        <taxon>Gammaproteobacteria</taxon>
        <taxon>Alteromonadales</taxon>
        <taxon>Ferrimonadaceae</taxon>
        <taxon>Paraferrimonas</taxon>
    </lineage>
</organism>
<dbReference type="AlphaFoldDB" id="A0AA37W104"/>
<comment type="caution">
    <text evidence="6">The sequence shown here is derived from an EMBL/GenBank/DDBJ whole genome shotgun (WGS) entry which is preliminary data.</text>
</comment>
<dbReference type="InterPro" id="IPR042282">
    <property type="entry name" value="FKBP6/shu"/>
</dbReference>
<evidence type="ECO:0000256" key="3">
    <source>
        <dbReference type="PROSITE-ProRule" id="PRU00339"/>
    </source>
</evidence>
<feature type="chain" id="PRO_5041431857" description="Tetratricopeptide repeat protein" evidence="5">
    <location>
        <begin position="23"/>
        <end position="346"/>
    </location>
</feature>
<reference evidence="6" key="1">
    <citation type="journal article" date="2014" name="Int. J. Syst. Evol. Microbiol.">
        <title>Complete genome sequence of Corynebacterium casei LMG S-19264T (=DSM 44701T), isolated from a smear-ripened cheese.</title>
        <authorList>
            <consortium name="US DOE Joint Genome Institute (JGI-PGF)"/>
            <person name="Walter F."/>
            <person name="Albersmeier A."/>
            <person name="Kalinowski J."/>
            <person name="Ruckert C."/>
        </authorList>
    </citation>
    <scope>NUCLEOTIDE SEQUENCE</scope>
    <source>
        <strain evidence="6">NBRC 101628</strain>
    </source>
</reference>
<dbReference type="SUPFAM" id="SSF48452">
    <property type="entry name" value="TPR-like"/>
    <property type="match status" value="2"/>
</dbReference>